<feature type="compositionally biased region" description="Low complexity" evidence="1">
    <location>
        <begin position="78"/>
        <end position="90"/>
    </location>
</feature>
<evidence type="ECO:0000256" key="1">
    <source>
        <dbReference type="SAM" id="MobiDB-lite"/>
    </source>
</evidence>
<feature type="region of interest" description="Disordered" evidence="1">
    <location>
        <begin position="67"/>
        <end position="102"/>
    </location>
</feature>
<name>A0A8C5JUX6_JUNHY</name>
<organism evidence="2 3">
    <name type="scientific">Junco hyemalis</name>
    <name type="common">Dark-eyed junco</name>
    <dbReference type="NCBI Taxonomy" id="40217"/>
    <lineage>
        <taxon>Eukaryota</taxon>
        <taxon>Metazoa</taxon>
        <taxon>Chordata</taxon>
        <taxon>Craniata</taxon>
        <taxon>Vertebrata</taxon>
        <taxon>Euteleostomi</taxon>
        <taxon>Archelosauria</taxon>
        <taxon>Archosauria</taxon>
        <taxon>Dinosauria</taxon>
        <taxon>Saurischia</taxon>
        <taxon>Theropoda</taxon>
        <taxon>Coelurosauria</taxon>
        <taxon>Aves</taxon>
        <taxon>Neognathae</taxon>
        <taxon>Neoaves</taxon>
        <taxon>Telluraves</taxon>
        <taxon>Australaves</taxon>
        <taxon>Passeriformes</taxon>
        <taxon>Passerellidae</taxon>
        <taxon>Junco</taxon>
    </lineage>
</organism>
<dbReference type="Proteomes" id="UP000694408">
    <property type="component" value="Unplaced"/>
</dbReference>
<protein>
    <submittedName>
        <fullName evidence="2">Uncharacterized protein</fullName>
    </submittedName>
</protein>
<sequence length="102" mass="11707">MSELSTRLYTHHVYTHIHEFTETHASLPVHIHRVHRDPCFSVYILGVCVHKVLPWQLALFIYPGARERQRQARPSSCARPTRPPRGAGAPQQHRGKPTWPGS</sequence>
<dbReference type="AlphaFoldDB" id="A0A8C5JUX6"/>
<accession>A0A8C5JUX6</accession>
<evidence type="ECO:0000313" key="2">
    <source>
        <dbReference type="Ensembl" id="ENSJHYP00000024017.1"/>
    </source>
</evidence>
<dbReference type="Ensembl" id="ENSJHYT00000028960.1">
    <property type="protein sequence ID" value="ENSJHYP00000024017.1"/>
    <property type="gene ID" value="ENSJHYG00000018055.1"/>
</dbReference>
<reference evidence="2" key="2">
    <citation type="submission" date="2025-09" db="UniProtKB">
        <authorList>
            <consortium name="Ensembl"/>
        </authorList>
    </citation>
    <scope>IDENTIFICATION</scope>
</reference>
<proteinExistence type="predicted"/>
<reference evidence="2" key="1">
    <citation type="submission" date="2025-08" db="UniProtKB">
        <authorList>
            <consortium name="Ensembl"/>
        </authorList>
    </citation>
    <scope>IDENTIFICATION</scope>
</reference>
<evidence type="ECO:0000313" key="3">
    <source>
        <dbReference type="Proteomes" id="UP000694408"/>
    </source>
</evidence>
<keyword evidence="3" id="KW-1185">Reference proteome</keyword>